<sequence>MTTTFPAPAEEASAGAAIFSVLEVSGMPRRYRPAIEAALVEELDEGSQWWVPGADPLRAHWCIQWRRENDGTKCCRETLRAAPEELEALDRRVRAAAREGGFSARVSDIDEADYADWSALSA</sequence>
<evidence type="ECO:0000313" key="2">
    <source>
        <dbReference type="EMBL" id="EJZ82747.1"/>
    </source>
</evidence>
<dbReference type="EMBL" id="CAJZ01000027">
    <property type="protein sequence ID" value="CCI82958.1"/>
    <property type="molecule type" value="Genomic_DNA"/>
</dbReference>
<keyword evidence="3" id="KW-1185">Reference proteome</keyword>
<organism evidence="1 4">
    <name type="scientific">Corynebacterium otitidis ATCC 51513</name>
    <dbReference type="NCBI Taxonomy" id="883169"/>
    <lineage>
        <taxon>Bacteria</taxon>
        <taxon>Bacillati</taxon>
        <taxon>Actinomycetota</taxon>
        <taxon>Actinomycetes</taxon>
        <taxon>Mycobacteriales</taxon>
        <taxon>Corynebacteriaceae</taxon>
        <taxon>Corynebacterium</taxon>
    </lineage>
</organism>
<evidence type="ECO:0000313" key="4">
    <source>
        <dbReference type="Proteomes" id="UP000011016"/>
    </source>
</evidence>
<dbReference type="Proteomes" id="UP000006078">
    <property type="component" value="Unassembled WGS sequence"/>
</dbReference>
<evidence type="ECO:0000313" key="1">
    <source>
        <dbReference type="EMBL" id="CCI82958.1"/>
    </source>
</evidence>
<name>I7IWH9_9CORY</name>
<dbReference type="Proteomes" id="UP000011016">
    <property type="component" value="Unassembled WGS sequence"/>
</dbReference>
<comment type="caution">
    <text evidence="1">The sequence shown here is derived from an EMBL/GenBank/DDBJ whole genome shotgun (WGS) entry which is preliminary data.</text>
</comment>
<protein>
    <submittedName>
        <fullName evidence="1">Uncharacterized protein</fullName>
    </submittedName>
</protein>
<evidence type="ECO:0000313" key="3">
    <source>
        <dbReference type="Proteomes" id="UP000006078"/>
    </source>
</evidence>
<dbReference type="AlphaFoldDB" id="I7IWH9"/>
<dbReference type="HOGENOM" id="CLU_131983_1_0_11"/>
<dbReference type="RefSeq" id="WP_004600218.1">
    <property type="nucleotide sequence ID" value="NZ_HF541865.1"/>
</dbReference>
<gene>
    <name evidence="1" type="ORF">BN46_0209</name>
    <name evidence="2" type="ORF">HMPREF9719_00328</name>
</gene>
<dbReference type="OrthoDB" id="4414464at2"/>
<accession>I7IWH9</accession>
<reference evidence="1 4" key="1">
    <citation type="journal article" date="2012" name="J. Bacteriol.">
        <title>Draft Genome Sequence of Turicella otitidis ATCC 51513, Isolated from Middle Ear Fluid from a Child with Otitis Media.</title>
        <authorList>
            <person name="Brinkrolf K."/>
            <person name="Schneider J."/>
            <person name="Knecht M."/>
            <person name="Ruckert C."/>
            <person name="Tauch A."/>
        </authorList>
    </citation>
    <scope>NUCLEOTIDE SEQUENCE [LARGE SCALE GENOMIC DNA]</scope>
    <source>
        <strain evidence="1 4">ATCC 51513</strain>
    </source>
</reference>
<proteinExistence type="predicted"/>
<dbReference type="eggNOG" id="ENOG5031IYQ">
    <property type="taxonomic scope" value="Bacteria"/>
</dbReference>
<reference evidence="2 3" key="2">
    <citation type="submission" date="2012-08" db="EMBL/GenBank/DDBJ databases">
        <title>The Genome Sequence of Turicella otitidis ATCC 51513.</title>
        <authorList>
            <consortium name="The Broad Institute Genome Sequencing Platform"/>
            <person name="Earl A."/>
            <person name="Ward D."/>
            <person name="Feldgarden M."/>
            <person name="Gevers D."/>
            <person name="Huys G."/>
            <person name="Walker B."/>
            <person name="Young S.K."/>
            <person name="Zeng Q."/>
            <person name="Gargeya S."/>
            <person name="Fitzgerald M."/>
            <person name="Haas B."/>
            <person name="Abouelleil A."/>
            <person name="Alvarado L."/>
            <person name="Arachchi H.M."/>
            <person name="Berlin A.M."/>
            <person name="Chapman S.B."/>
            <person name="Goldberg J."/>
            <person name="Griggs A."/>
            <person name="Gujja S."/>
            <person name="Hansen M."/>
            <person name="Howarth C."/>
            <person name="Imamovic A."/>
            <person name="Larimer J."/>
            <person name="McCowen C."/>
            <person name="Montmayeur A."/>
            <person name="Murphy C."/>
            <person name="Neiman D."/>
            <person name="Pearson M."/>
            <person name="Priest M."/>
            <person name="Roberts A."/>
            <person name="Saif S."/>
            <person name="Shea T."/>
            <person name="Sisk P."/>
            <person name="Sykes S."/>
            <person name="Wortman J."/>
            <person name="Nusbaum C."/>
            <person name="Birren B."/>
        </authorList>
    </citation>
    <scope>NUCLEOTIDE SEQUENCE [LARGE SCALE GENOMIC DNA]</scope>
    <source>
        <strain evidence="2 3">ATCC 51513</strain>
    </source>
</reference>
<dbReference type="EMBL" id="AHAE01000020">
    <property type="protein sequence ID" value="EJZ82747.1"/>
    <property type="molecule type" value="Genomic_DNA"/>
</dbReference>
<dbReference type="STRING" id="29321.AAV33_05815"/>